<dbReference type="AlphaFoldDB" id="C8TFK7"/>
<evidence type="ECO:0000313" key="2">
    <source>
        <dbReference type="EMBL" id="BAI39929.1"/>
    </source>
</evidence>
<organism evidence="2">
    <name type="scientific">Oryza sativa subsp. indica</name>
    <name type="common">Rice</name>
    <dbReference type="NCBI Taxonomy" id="39946"/>
    <lineage>
        <taxon>Eukaryota</taxon>
        <taxon>Viridiplantae</taxon>
        <taxon>Streptophyta</taxon>
        <taxon>Embryophyta</taxon>
        <taxon>Tracheophyta</taxon>
        <taxon>Spermatophyta</taxon>
        <taxon>Magnoliopsida</taxon>
        <taxon>Liliopsida</taxon>
        <taxon>Poales</taxon>
        <taxon>Poaceae</taxon>
        <taxon>BOP clade</taxon>
        <taxon>Oryzoideae</taxon>
        <taxon>Oryzeae</taxon>
        <taxon>Oryzinae</taxon>
        <taxon>Oryza</taxon>
        <taxon>Oryza sativa</taxon>
    </lineage>
</organism>
<evidence type="ECO:0000256" key="1">
    <source>
        <dbReference type="SAM" id="MobiDB-lite"/>
    </source>
</evidence>
<feature type="region of interest" description="Disordered" evidence="1">
    <location>
        <begin position="1"/>
        <end position="47"/>
    </location>
</feature>
<feature type="compositionally biased region" description="Basic residues" evidence="1">
    <location>
        <begin position="108"/>
        <end position="119"/>
    </location>
</feature>
<feature type="compositionally biased region" description="Basic residues" evidence="1">
    <location>
        <begin position="32"/>
        <end position="46"/>
    </location>
</feature>
<gene>
    <name evidence="2" type="primary">K0253H11.14</name>
</gene>
<sequence length="143" mass="14833">MGKLAAANARLGGGPSSGGARPEMGGGGGARVWRRGGGRKHGRARRVREMGEEVWGSVFMGEGGADVAEIAPRFHRRRGGGERERRDGIQTESWPLNGRARGRGGGGGRRRGRGVRARRGGATWSGEGGGAGGGWSFGSNGRR</sequence>
<name>C8TFK7_ORYSI</name>
<feature type="region of interest" description="Disordered" evidence="1">
    <location>
        <begin position="73"/>
        <end position="143"/>
    </location>
</feature>
<accession>C8TFK7</accession>
<protein>
    <submittedName>
        <fullName evidence="2">Epstein-Barr virus-like</fullName>
    </submittedName>
</protein>
<reference evidence="2" key="1">
    <citation type="journal article" date="2009" name="Plant J.">
        <title>Comparative analysis of complete orthologous centromeres from two subspecies of rice reveals rapid variation of centromere organization and structure.</title>
        <authorList>
            <person name="Wu J."/>
            <person name="Fujisawa M."/>
            <person name="Tian Z."/>
            <person name="Yamagata H."/>
            <person name="Kamiya K."/>
            <person name="Shibata M."/>
            <person name="Hosokawa S."/>
            <person name="Ito Y."/>
            <person name="Hamada M."/>
            <person name="Katagiri S."/>
            <person name="Kurita K."/>
            <person name="Yamamoto M."/>
            <person name="Kikuta A."/>
            <person name="Machita K."/>
            <person name="Karasawa W."/>
            <person name="Kanamori H."/>
            <person name="Namiki N."/>
            <person name="Mizuno H."/>
            <person name="Ma J."/>
            <person name="Sasaki T."/>
            <person name="Matsumoto T."/>
        </authorList>
    </citation>
    <scope>NUCLEOTIDE SEQUENCE</scope>
</reference>
<feature type="compositionally biased region" description="Gly residues" evidence="1">
    <location>
        <begin position="126"/>
        <end position="136"/>
    </location>
</feature>
<proteinExistence type="predicted"/>
<feature type="compositionally biased region" description="Basic and acidic residues" evidence="1">
    <location>
        <begin position="79"/>
        <end position="89"/>
    </location>
</feature>
<dbReference type="EMBL" id="AP009092">
    <property type="protein sequence ID" value="BAI39929.1"/>
    <property type="molecule type" value="Genomic_DNA"/>
</dbReference>